<evidence type="ECO:0008006" key="3">
    <source>
        <dbReference type="Google" id="ProtNLM"/>
    </source>
</evidence>
<dbReference type="Proteomes" id="UP001224682">
    <property type="component" value="Unassembled WGS sequence"/>
</dbReference>
<sequence length="309" mass="33737">MIDYVLSGLLVRSEIDLFGPLPWTGECRSPDVVITLGTVPPELSEPISMGRFVQIGADGSVRLEVDGVATYFVARGRDVIVCPHRSADENMIGVYLLGSVFGFLCHQRGLLPLHASCLSRDNCAVALAGPSGAGKSTLAAAMIAEGWNLLADDVTVLDLSDPKGAIVLPSFPRVKLWQDSIDAVDLVPRRLLYRENDREKFECCPDPATFQPGPVRLSAVYHLRKGELGMVTPLRQLDSIDAVHRIRMAIYRLRVLLLMAGPESVFQRAVILAGSCPQYTLQRPPEMIGLRAYVSSLSDQLRAELARAS</sequence>
<organism evidence="1 2">
    <name type="scientific">Ancylobacter polymorphus</name>
    <dbReference type="NCBI Taxonomy" id="223390"/>
    <lineage>
        <taxon>Bacteria</taxon>
        <taxon>Pseudomonadati</taxon>
        <taxon>Pseudomonadota</taxon>
        <taxon>Alphaproteobacteria</taxon>
        <taxon>Hyphomicrobiales</taxon>
        <taxon>Xanthobacteraceae</taxon>
        <taxon>Ancylobacter</taxon>
    </lineage>
</organism>
<reference evidence="1 2" key="1">
    <citation type="submission" date="2023-07" db="EMBL/GenBank/DDBJ databases">
        <title>Genomic Encyclopedia of Type Strains, Phase IV (KMG-IV): sequencing the most valuable type-strain genomes for metagenomic binning, comparative biology and taxonomic classification.</title>
        <authorList>
            <person name="Goeker M."/>
        </authorList>
    </citation>
    <scope>NUCLEOTIDE SEQUENCE [LARGE SCALE GENOMIC DNA]</scope>
    <source>
        <strain evidence="1 2">DSM 2457</strain>
    </source>
</reference>
<name>A0ABU0BHI0_9HYPH</name>
<evidence type="ECO:0000313" key="2">
    <source>
        <dbReference type="Proteomes" id="UP001224682"/>
    </source>
</evidence>
<dbReference type="InterPro" id="IPR027417">
    <property type="entry name" value="P-loop_NTPase"/>
</dbReference>
<protein>
    <recommendedName>
        <fullName evidence="3">Serine kinase</fullName>
    </recommendedName>
</protein>
<comment type="caution">
    <text evidence="1">The sequence shown here is derived from an EMBL/GenBank/DDBJ whole genome shotgun (WGS) entry which is preliminary data.</text>
</comment>
<evidence type="ECO:0000313" key="1">
    <source>
        <dbReference type="EMBL" id="MDQ0304507.1"/>
    </source>
</evidence>
<gene>
    <name evidence="1" type="ORF">J2S75_003552</name>
</gene>
<keyword evidence="2" id="KW-1185">Reference proteome</keyword>
<dbReference type="EMBL" id="JAUSUI010000008">
    <property type="protein sequence ID" value="MDQ0304507.1"/>
    <property type="molecule type" value="Genomic_DNA"/>
</dbReference>
<proteinExistence type="predicted"/>
<dbReference type="RefSeq" id="WP_307021772.1">
    <property type="nucleotide sequence ID" value="NZ_JAUSUI010000008.1"/>
</dbReference>
<dbReference type="SUPFAM" id="SSF53795">
    <property type="entry name" value="PEP carboxykinase-like"/>
    <property type="match status" value="1"/>
</dbReference>
<accession>A0ABU0BHI0</accession>
<dbReference type="Gene3D" id="3.40.50.300">
    <property type="entry name" value="P-loop containing nucleotide triphosphate hydrolases"/>
    <property type="match status" value="1"/>
</dbReference>